<protein>
    <submittedName>
        <fullName evidence="6">Chaoptin-like</fullName>
    </submittedName>
</protein>
<keyword evidence="3" id="KW-0677">Repeat</keyword>
<keyword evidence="1" id="KW-0433">Leucine-rich repeat</keyword>
<keyword evidence="2 5" id="KW-0732">Signal</keyword>
<evidence type="ECO:0000313" key="6">
    <source>
        <dbReference type="RefSeq" id="XP_028130153.1"/>
    </source>
</evidence>
<dbReference type="PANTHER" id="PTHR24373:SF391">
    <property type="entry name" value="AGAP006644-PA"/>
    <property type="match status" value="1"/>
</dbReference>
<dbReference type="SMART" id="SM00369">
    <property type="entry name" value="LRR_TYP"/>
    <property type="match status" value="8"/>
</dbReference>
<feature type="transmembrane region" description="Helical" evidence="4">
    <location>
        <begin position="400"/>
        <end position="420"/>
    </location>
</feature>
<evidence type="ECO:0000256" key="2">
    <source>
        <dbReference type="ARBA" id="ARBA00022729"/>
    </source>
</evidence>
<dbReference type="InterPro" id="IPR001611">
    <property type="entry name" value="Leu-rich_rpt"/>
</dbReference>
<accession>A0A6P7F8Z7</accession>
<reference evidence="6" key="1">
    <citation type="submission" date="2025-08" db="UniProtKB">
        <authorList>
            <consortium name="RefSeq"/>
        </authorList>
    </citation>
    <scope>IDENTIFICATION</scope>
    <source>
        <tissue evidence="6">Whole insect</tissue>
    </source>
</reference>
<dbReference type="InterPro" id="IPR003591">
    <property type="entry name" value="Leu-rich_rpt_typical-subtyp"/>
</dbReference>
<dbReference type="AlphaFoldDB" id="A0A6P7F8Z7"/>
<dbReference type="SUPFAM" id="SSF52058">
    <property type="entry name" value="L domain-like"/>
    <property type="match status" value="1"/>
</dbReference>
<dbReference type="OrthoDB" id="6784511at2759"/>
<dbReference type="RefSeq" id="XP_028130153.1">
    <property type="nucleotide sequence ID" value="XM_028274352.1"/>
</dbReference>
<evidence type="ECO:0000256" key="5">
    <source>
        <dbReference type="SAM" id="SignalP"/>
    </source>
</evidence>
<dbReference type="InterPro" id="IPR032675">
    <property type="entry name" value="LRR_dom_sf"/>
</dbReference>
<sequence>MDLHIIHRICILFFYLVQQISSFKIGCRPSSETYYCNSISKLFPPTEANNCNHLIIFNSTLSTIDATLFTRFGAFTTFTLSNIHVREISPGSFADISNLEHLYLDHNNLTTIEKKVVQNLRKLQTLDISYNSITYIASEAFTGTKISSLNISGNSLSDFNCNIKQLTTLNTLDLSHNKLLVFDLETLPNSTKTLIVARNNLENLQECKCIDSGCMSLEILDLSFNNFSSLKRIHFTHLLNLQSLFLQGNQLISLSSDLFSNLNKIQYLNVSSNHIKIVPYQLFDNQLYLKTLDLSNNEIKVFKPLMYQNLFNLDSLYLQNNSLDYLNVPSFQSIGLKYISLDDNNFLCNNLMRMLNIFKSSNITVYNAKHVETSNINDLYCIPNDLSPSSQYLTSNIKTVVFVSLAVVLVTISIPWIWWYRRRKVRSRESEREITLFSGS</sequence>
<evidence type="ECO:0000256" key="1">
    <source>
        <dbReference type="ARBA" id="ARBA00022614"/>
    </source>
</evidence>
<feature type="chain" id="PRO_5028282175" evidence="5">
    <location>
        <begin position="23"/>
        <end position="440"/>
    </location>
</feature>
<keyword evidence="4" id="KW-0472">Membrane</keyword>
<dbReference type="Gene3D" id="3.80.10.10">
    <property type="entry name" value="Ribonuclease Inhibitor"/>
    <property type="match status" value="3"/>
</dbReference>
<dbReference type="PRINTS" id="PR00019">
    <property type="entry name" value="LEURICHRPT"/>
</dbReference>
<keyword evidence="4" id="KW-1133">Transmembrane helix</keyword>
<proteinExistence type="predicted"/>
<evidence type="ECO:0000256" key="4">
    <source>
        <dbReference type="SAM" id="Phobius"/>
    </source>
</evidence>
<organism evidence="6">
    <name type="scientific">Diabrotica virgifera virgifera</name>
    <name type="common">western corn rootworm</name>
    <dbReference type="NCBI Taxonomy" id="50390"/>
    <lineage>
        <taxon>Eukaryota</taxon>
        <taxon>Metazoa</taxon>
        <taxon>Ecdysozoa</taxon>
        <taxon>Arthropoda</taxon>
        <taxon>Hexapoda</taxon>
        <taxon>Insecta</taxon>
        <taxon>Pterygota</taxon>
        <taxon>Neoptera</taxon>
        <taxon>Endopterygota</taxon>
        <taxon>Coleoptera</taxon>
        <taxon>Polyphaga</taxon>
        <taxon>Cucujiformia</taxon>
        <taxon>Chrysomeloidea</taxon>
        <taxon>Chrysomelidae</taxon>
        <taxon>Galerucinae</taxon>
        <taxon>Diabroticina</taxon>
        <taxon>Diabroticites</taxon>
        <taxon>Diabrotica</taxon>
    </lineage>
</organism>
<dbReference type="SMART" id="SM00365">
    <property type="entry name" value="LRR_SD22"/>
    <property type="match status" value="5"/>
</dbReference>
<dbReference type="Pfam" id="PF13855">
    <property type="entry name" value="LRR_8"/>
    <property type="match status" value="3"/>
</dbReference>
<dbReference type="InParanoid" id="A0A6P7F8Z7"/>
<keyword evidence="4" id="KW-0812">Transmembrane</keyword>
<dbReference type="PANTHER" id="PTHR24373">
    <property type="entry name" value="SLIT RELATED LEUCINE-RICH REPEAT NEURONAL PROTEIN"/>
    <property type="match status" value="1"/>
</dbReference>
<dbReference type="PROSITE" id="PS51450">
    <property type="entry name" value="LRR"/>
    <property type="match status" value="5"/>
</dbReference>
<evidence type="ECO:0000256" key="3">
    <source>
        <dbReference type="ARBA" id="ARBA00022737"/>
    </source>
</evidence>
<gene>
    <name evidence="6" type="primary">LOC114326118</name>
</gene>
<dbReference type="InterPro" id="IPR050328">
    <property type="entry name" value="Dev_Immune_Receptor"/>
</dbReference>
<feature type="signal peptide" evidence="5">
    <location>
        <begin position="1"/>
        <end position="22"/>
    </location>
</feature>
<dbReference type="KEGG" id="dvv:114326118"/>
<name>A0A6P7F8Z7_DIAVI</name>